<feature type="compositionally biased region" description="Polar residues" evidence="1">
    <location>
        <begin position="157"/>
        <end position="166"/>
    </location>
</feature>
<feature type="compositionally biased region" description="Basic residues" evidence="1">
    <location>
        <begin position="76"/>
        <end position="85"/>
    </location>
</feature>
<feature type="compositionally biased region" description="Basic and acidic residues" evidence="1">
    <location>
        <begin position="58"/>
        <end position="67"/>
    </location>
</feature>
<feature type="compositionally biased region" description="Basic and acidic residues" evidence="1">
    <location>
        <begin position="142"/>
        <end position="156"/>
    </location>
</feature>
<sequence>MRRICSTFCLNPSLDGSALPDRVHNEKNSSSEEEEFIMRRICSTFYLNPSLDGSALPDRVHNEKNSSSEEEEFIMRRIRRVHNKKNSSEEEKVHNEKNSSEEEEVHNEKSLFNLLHNLTVDRLASTFPEKKKIGQHHPQQKVHNEKKSLKKEERDSTTSPSYQPPQLTVVGSGFDPTAQMVPAKEALGFPNPRATRPPQLLPPSPPLPRLTEGSRRSAVAAHVFPKW</sequence>
<keyword evidence="3" id="KW-1185">Reference proteome</keyword>
<proteinExistence type="predicted"/>
<comment type="caution">
    <text evidence="2">The sequence shown here is derived from an EMBL/GenBank/DDBJ whole genome shotgun (WGS) entry which is preliminary data.</text>
</comment>
<dbReference type="Proteomes" id="UP000436088">
    <property type="component" value="Unassembled WGS sequence"/>
</dbReference>
<protein>
    <submittedName>
        <fullName evidence="2">Uncharacterized protein</fullName>
    </submittedName>
</protein>
<feature type="region of interest" description="Disordered" evidence="1">
    <location>
        <begin position="131"/>
        <end position="227"/>
    </location>
</feature>
<evidence type="ECO:0000256" key="1">
    <source>
        <dbReference type="SAM" id="MobiDB-lite"/>
    </source>
</evidence>
<evidence type="ECO:0000313" key="3">
    <source>
        <dbReference type="Proteomes" id="UP000436088"/>
    </source>
</evidence>
<gene>
    <name evidence="2" type="ORF">F3Y22_tig00112153pilonHSYRG00037</name>
</gene>
<dbReference type="EMBL" id="VEPZ02001511">
    <property type="protein sequence ID" value="KAE8670424.1"/>
    <property type="molecule type" value="Genomic_DNA"/>
</dbReference>
<dbReference type="AlphaFoldDB" id="A0A6A2YDQ1"/>
<feature type="compositionally biased region" description="Basic and acidic residues" evidence="1">
    <location>
        <begin position="86"/>
        <end position="100"/>
    </location>
</feature>
<accession>A0A6A2YDQ1</accession>
<organism evidence="2 3">
    <name type="scientific">Hibiscus syriacus</name>
    <name type="common">Rose of Sharon</name>
    <dbReference type="NCBI Taxonomy" id="106335"/>
    <lineage>
        <taxon>Eukaryota</taxon>
        <taxon>Viridiplantae</taxon>
        <taxon>Streptophyta</taxon>
        <taxon>Embryophyta</taxon>
        <taxon>Tracheophyta</taxon>
        <taxon>Spermatophyta</taxon>
        <taxon>Magnoliopsida</taxon>
        <taxon>eudicotyledons</taxon>
        <taxon>Gunneridae</taxon>
        <taxon>Pentapetalae</taxon>
        <taxon>rosids</taxon>
        <taxon>malvids</taxon>
        <taxon>Malvales</taxon>
        <taxon>Malvaceae</taxon>
        <taxon>Malvoideae</taxon>
        <taxon>Hibiscus</taxon>
    </lineage>
</organism>
<feature type="compositionally biased region" description="Pro residues" evidence="1">
    <location>
        <begin position="199"/>
        <end position="208"/>
    </location>
</feature>
<reference evidence="2" key="1">
    <citation type="submission" date="2019-09" db="EMBL/GenBank/DDBJ databases">
        <title>Draft genome information of white flower Hibiscus syriacus.</title>
        <authorList>
            <person name="Kim Y.-M."/>
        </authorList>
    </citation>
    <scope>NUCLEOTIDE SEQUENCE [LARGE SCALE GENOMIC DNA]</scope>
    <source>
        <strain evidence="2">YM2019G1</strain>
    </source>
</reference>
<feature type="region of interest" description="Disordered" evidence="1">
    <location>
        <begin position="53"/>
        <end position="107"/>
    </location>
</feature>
<name>A0A6A2YDQ1_HIBSY</name>
<evidence type="ECO:0000313" key="2">
    <source>
        <dbReference type="EMBL" id="KAE8670424.1"/>
    </source>
</evidence>